<protein>
    <submittedName>
        <fullName evidence="1">Uncharacterized protein</fullName>
    </submittedName>
</protein>
<organism evidence="1 2">
    <name type="scientific">Caerostris extrusa</name>
    <name type="common">Bark spider</name>
    <name type="synonym">Caerostris bankana</name>
    <dbReference type="NCBI Taxonomy" id="172846"/>
    <lineage>
        <taxon>Eukaryota</taxon>
        <taxon>Metazoa</taxon>
        <taxon>Ecdysozoa</taxon>
        <taxon>Arthropoda</taxon>
        <taxon>Chelicerata</taxon>
        <taxon>Arachnida</taxon>
        <taxon>Araneae</taxon>
        <taxon>Araneomorphae</taxon>
        <taxon>Entelegynae</taxon>
        <taxon>Araneoidea</taxon>
        <taxon>Araneidae</taxon>
        <taxon>Caerostris</taxon>
    </lineage>
</organism>
<evidence type="ECO:0000313" key="2">
    <source>
        <dbReference type="Proteomes" id="UP001054945"/>
    </source>
</evidence>
<comment type="caution">
    <text evidence="1">The sequence shown here is derived from an EMBL/GenBank/DDBJ whole genome shotgun (WGS) entry which is preliminary data.</text>
</comment>
<accession>A0AAV4NMN5</accession>
<keyword evidence="2" id="KW-1185">Reference proteome</keyword>
<dbReference type="AlphaFoldDB" id="A0AAV4NMN5"/>
<dbReference type="EMBL" id="BPLR01021115">
    <property type="protein sequence ID" value="GIX86125.1"/>
    <property type="molecule type" value="Genomic_DNA"/>
</dbReference>
<name>A0AAV4NMN5_CAEEX</name>
<proteinExistence type="predicted"/>
<sequence>MGKKVFRYKHAPTLYYFSFSYRFAAFISPLLLSEFVAEALMGGGRGTLSPGSFTGRDMSVRGLSESRLAPAIKFCGVIACHNRFVGVPHSNLLRKSG</sequence>
<evidence type="ECO:0000313" key="1">
    <source>
        <dbReference type="EMBL" id="GIX86125.1"/>
    </source>
</evidence>
<dbReference type="Proteomes" id="UP001054945">
    <property type="component" value="Unassembled WGS sequence"/>
</dbReference>
<gene>
    <name evidence="1" type="ORF">CEXT_188761</name>
</gene>
<reference evidence="1 2" key="1">
    <citation type="submission" date="2021-06" db="EMBL/GenBank/DDBJ databases">
        <title>Caerostris extrusa draft genome.</title>
        <authorList>
            <person name="Kono N."/>
            <person name="Arakawa K."/>
        </authorList>
    </citation>
    <scope>NUCLEOTIDE SEQUENCE [LARGE SCALE GENOMIC DNA]</scope>
</reference>